<dbReference type="Gene3D" id="3.60.140.10">
    <property type="entry name" value="CNF1/YfiH-like putative cysteine hydrolases"/>
    <property type="match status" value="1"/>
</dbReference>
<sequence length="254" mass="28142">MLQGRLSIFKFESFKKYKNITHFVTTKEGWVSGNKPRFTGDSESIYAGFRKELAVSCESDVSQFVFPRQTHSDRVVVVSTENYKNTIDDTDALITNEPGLFVCVQTADCVPILLFDPQNNVVAAIHAGWKGTISKIAKKTVQQMTETFGCNPDDIVAGIGPSIHMHAYEVGPEVVSVVEANFTNSSALLKPSMNEGRAYFDLWEANQTVLMESGISEKNIELMGLCSFEQADLFYSARRDGADTGRMVSGIKLR</sequence>
<gene>
    <name evidence="11" type="ORF">AQPE_2528</name>
</gene>
<comment type="catalytic activity">
    <reaction evidence="8">
        <text>adenosine + phosphate = alpha-D-ribose 1-phosphate + adenine</text>
        <dbReference type="Rhea" id="RHEA:27642"/>
        <dbReference type="ChEBI" id="CHEBI:16335"/>
        <dbReference type="ChEBI" id="CHEBI:16708"/>
        <dbReference type="ChEBI" id="CHEBI:43474"/>
        <dbReference type="ChEBI" id="CHEBI:57720"/>
        <dbReference type="EC" id="2.4.2.1"/>
    </reaction>
    <physiologicalReaction direction="left-to-right" evidence="8">
        <dbReference type="Rhea" id="RHEA:27643"/>
    </physiologicalReaction>
</comment>
<evidence type="ECO:0000313" key="11">
    <source>
        <dbReference type="EMBL" id="BBE18366.1"/>
    </source>
</evidence>
<dbReference type="NCBIfam" id="TIGR00726">
    <property type="entry name" value="peptidoglycan editing factor PgeF"/>
    <property type="match status" value="1"/>
</dbReference>
<dbReference type="GO" id="GO:0017061">
    <property type="term" value="F:S-methyl-5-thioadenosine phosphorylase activity"/>
    <property type="evidence" value="ECO:0007669"/>
    <property type="project" value="UniProtKB-EC"/>
</dbReference>
<keyword evidence="3" id="KW-0808">Transferase</keyword>
<dbReference type="PANTHER" id="PTHR30616:SF2">
    <property type="entry name" value="PURINE NUCLEOSIDE PHOSPHORYLASE LACC1"/>
    <property type="match status" value="1"/>
</dbReference>
<evidence type="ECO:0000256" key="6">
    <source>
        <dbReference type="ARBA" id="ARBA00022833"/>
    </source>
</evidence>
<dbReference type="InterPro" id="IPR011324">
    <property type="entry name" value="Cytotoxic_necrot_fac-like_cat"/>
</dbReference>
<keyword evidence="12" id="KW-1185">Reference proteome</keyword>
<organism evidence="11 12">
    <name type="scientific">Aquipluma nitroreducens</name>
    <dbReference type="NCBI Taxonomy" id="2010828"/>
    <lineage>
        <taxon>Bacteria</taxon>
        <taxon>Pseudomonadati</taxon>
        <taxon>Bacteroidota</taxon>
        <taxon>Bacteroidia</taxon>
        <taxon>Marinilabiliales</taxon>
        <taxon>Prolixibacteraceae</taxon>
        <taxon>Aquipluma</taxon>
    </lineage>
</organism>
<proteinExistence type="inferred from homology"/>
<dbReference type="PANTHER" id="PTHR30616">
    <property type="entry name" value="UNCHARACTERIZED PROTEIN YFIH"/>
    <property type="match status" value="1"/>
</dbReference>
<dbReference type="CDD" id="cd16833">
    <property type="entry name" value="YfiH"/>
    <property type="match status" value="1"/>
</dbReference>
<evidence type="ECO:0000256" key="3">
    <source>
        <dbReference type="ARBA" id="ARBA00022679"/>
    </source>
</evidence>
<dbReference type="SUPFAM" id="SSF64438">
    <property type="entry name" value="CNF1/YfiH-like putative cysteine hydrolases"/>
    <property type="match status" value="1"/>
</dbReference>
<evidence type="ECO:0000256" key="10">
    <source>
        <dbReference type="RuleBase" id="RU361274"/>
    </source>
</evidence>
<keyword evidence="6" id="KW-0862">Zinc</keyword>
<comment type="catalytic activity">
    <reaction evidence="9">
        <text>S-methyl-5'-thioadenosine + phosphate = 5-(methylsulfanyl)-alpha-D-ribose 1-phosphate + adenine</text>
        <dbReference type="Rhea" id="RHEA:11852"/>
        <dbReference type="ChEBI" id="CHEBI:16708"/>
        <dbReference type="ChEBI" id="CHEBI:17509"/>
        <dbReference type="ChEBI" id="CHEBI:43474"/>
        <dbReference type="ChEBI" id="CHEBI:58533"/>
        <dbReference type="EC" id="2.4.2.28"/>
    </reaction>
    <physiologicalReaction direction="left-to-right" evidence="9">
        <dbReference type="Rhea" id="RHEA:11853"/>
    </physiologicalReaction>
</comment>
<dbReference type="InterPro" id="IPR003730">
    <property type="entry name" value="Cu_polyphenol_OxRdtase"/>
</dbReference>
<comment type="catalytic activity">
    <reaction evidence="7">
        <text>adenosine + H2O + H(+) = inosine + NH4(+)</text>
        <dbReference type="Rhea" id="RHEA:24408"/>
        <dbReference type="ChEBI" id="CHEBI:15377"/>
        <dbReference type="ChEBI" id="CHEBI:15378"/>
        <dbReference type="ChEBI" id="CHEBI:16335"/>
        <dbReference type="ChEBI" id="CHEBI:17596"/>
        <dbReference type="ChEBI" id="CHEBI:28938"/>
        <dbReference type="EC" id="3.5.4.4"/>
    </reaction>
    <physiologicalReaction direction="left-to-right" evidence="7">
        <dbReference type="Rhea" id="RHEA:24409"/>
    </physiologicalReaction>
</comment>
<evidence type="ECO:0000256" key="9">
    <source>
        <dbReference type="ARBA" id="ARBA00049893"/>
    </source>
</evidence>
<dbReference type="Pfam" id="PF02578">
    <property type="entry name" value="Cu-oxidase_4"/>
    <property type="match status" value="1"/>
</dbReference>
<evidence type="ECO:0000256" key="7">
    <source>
        <dbReference type="ARBA" id="ARBA00047989"/>
    </source>
</evidence>
<dbReference type="AlphaFoldDB" id="A0A5K7SA72"/>
<keyword evidence="5" id="KW-0378">Hydrolase</keyword>
<comment type="catalytic activity">
    <reaction evidence="1">
        <text>inosine + phosphate = alpha-D-ribose 1-phosphate + hypoxanthine</text>
        <dbReference type="Rhea" id="RHEA:27646"/>
        <dbReference type="ChEBI" id="CHEBI:17368"/>
        <dbReference type="ChEBI" id="CHEBI:17596"/>
        <dbReference type="ChEBI" id="CHEBI:43474"/>
        <dbReference type="ChEBI" id="CHEBI:57720"/>
        <dbReference type="EC" id="2.4.2.1"/>
    </reaction>
    <physiologicalReaction direction="left-to-right" evidence="1">
        <dbReference type="Rhea" id="RHEA:27647"/>
    </physiologicalReaction>
</comment>
<name>A0A5K7SA72_9BACT</name>
<evidence type="ECO:0000256" key="4">
    <source>
        <dbReference type="ARBA" id="ARBA00022723"/>
    </source>
</evidence>
<dbReference type="GO" id="GO:0005507">
    <property type="term" value="F:copper ion binding"/>
    <property type="evidence" value="ECO:0007669"/>
    <property type="project" value="TreeGrafter"/>
</dbReference>
<protein>
    <recommendedName>
        <fullName evidence="10">Purine nucleoside phosphorylase</fullName>
    </recommendedName>
</protein>
<dbReference type="InterPro" id="IPR038371">
    <property type="entry name" value="Cu_polyphenol_OxRdtase_sf"/>
</dbReference>
<evidence type="ECO:0000256" key="5">
    <source>
        <dbReference type="ARBA" id="ARBA00022801"/>
    </source>
</evidence>
<dbReference type="EMBL" id="AP018694">
    <property type="protein sequence ID" value="BBE18366.1"/>
    <property type="molecule type" value="Genomic_DNA"/>
</dbReference>
<evidence type="ECO:0000256" key="2">
    <source>
        <dbReference type="ARBA" id="ARBA00007353"/>
    </source>
</evidence>
<evidence type="ECO:0000256" key="1">
    <source>
        <dbReference type="ARBA" id="ARBA00000553"/>
    </source>
</evidence>
<keyword evidence="4" id="KW-0479">Metal-binding</keyword>
<comment type="similarity">
    <text evidence="2 10">Belongs to the purine nucleoside phosphorylase YfiH/LACC1 family.</text>
</comment>
<dbReference type="KEGG" id="anf:AQPE_2528"/>
<accession>A0A5K7SA72</accession>
<reference evidence="11" key="1">
    <citation type="journal article" date="2020" name="Int. J. Syst. Evol. Microbiol.">
        <title>Aquipluma nitroreducens gen. nov. sp. nov., a novel facultatively anaerobic bacterium isolated from a freshwater lake.</title>
        <authorList>
            <person name="Watanabe M."/>
            <person name="Kojima H."/>
            <person name="Fukui M."/>
        </authorList>
    </citation>
    <scope>NUCLEOTIDE SEQUENCE</scope>
    <source>
        <strain evidence="11">MeG22</strain>
    </source>
</reference>
<evidence type="ECO:0000256" key="8">
    <source>
        <dbReference type="ARBA" id="ARBA00048968"/>
    </source>
</evidence>
<evidence type="ECO:0000313" key="12">
    <source>
        <dbReference type="Proteomes" id="UP001193389"/>
    </source>
</evidence>
<dbReference type="GO" id="GO:0016787">
    <property type="term" value="F:hydrolase activity"/>
    <property type="evidence" value="ECO:0007669"/>
    <property type="project" value="UniProtKB-KW"/>
</dbReference>
<dbReference type="Proteomes" id="UP001193389">
    <property type="component" value="Chromosome"/>
</dbReference>